<sequence length="567" mass="62293">MYHNNSSSSSLGSRLSHSSSSNKKDKELPPIPPVSEVPASNDPILQSKTLKRKNFKKLSLTSEKQTSSSTPVLASQVVAENESLGLYSSSSLTEKRNRLRPDKLVDFSLDLGKNSTSSTQPSPRQTSIAHQFSNLDLKSGSASAHQSQTSLTSASNNINNSSHSISASASGSTTTPQFVARKRQTVISSISPTKSITSIPSSISSANSASAQKLSFNIESSPLLEDSGIASSPLSTTSTLKLNNADLITLKDLGSGNSGIVSKILHVPSQKIMAKKIIHIDSKSIVQTQIIRELRILHECQSPFIIEFYGAFIHNNNTIVLCMEYCNCGSLDKILQLCDSKQFPTYVLKKLTYVMLSGLSYLFKTHKIVHRDIKPQNVLMNHKGEFKLCDFGVSRELKTLGMADTFVGTSYYMSPERIQGGNYGIKSDVWSIGIMLIELASGNQVWHDDDEDDEDSENKKDGEEGIRGGGPKCPEGILDLLQRIVNENPPSLTAKKNPVTKEGYDTQLCKLIDSCLIKDDELRKSPWEVLDDDFLDGVENGTYDKDVKSWAKKIRKLHKNKDDKKKA</sequence>
<dbReference type="InterPro" id="IPR017441">
    <property type="entry name" value="Protein_kinase_ATP_BS"/>
</dbReference>
<dbReference type="PROSITE" id="PS00107">
    <property type="entry name" value="PROTEIN_KINASE_ATP"/>
    <property type="match status" value="1"/>
</dbReference>
<dbReference type="InterPro" id="IPR011009">
    <property type="entry name" value="Kinase-like_dom_sf"/>
</dbReference>
<dbReference type="OrthoDB" id="10252354at2759"/>
<dbReference type="GO" id="GO:0030447">
    <property type="term" value="P:filamentous growth"/>
    <property type="evidence" value="ECO:0007669"/>
    <property type="project" value="UniProtKB-ARBA"/>
</dbReference>
<reference evidence="10" key="1">
    <citation type="submission" date="2022-03" db="EMBL/GenBank/DDBJ databases">
        <authorList>
            <person name="Legras J.-L."/>
            <person name="Devillers H."/>
            <person name="Grondin C."/>
        </authorList>
    </citation>
    <scope>NUCLEOTIDE SEQUENCE</scope>
    <source>
        <strain evidence="10">CLIB 1423</strain>
    </source>
</reference>
<accession>A0A9P0QKT6</accession>
<keyword evidence="4 10" id="KW-0418">Kinase</keyword>
<comment type="caution">
    <text evidence="10">The sequence shown here is derived from an EMBL/GenBank/DDBJ whole genome shotgun (WGS) entry which is preliminary data.</text>
</comment>
<dbReference type="Gene3D" id="3.30.200.20">
    <property type="entry name" value="Phosphorylase Kinase, domain 1"/>
    <property type="match status" value="1"/>
</dbReference>
<dbReference type="EMBL" id="CAKXYY010000001">
    <property type="protein sequence ID" value="CAH2350356.1"/>
    <property type="molecule type" value="Genomic_DNA"/>
</dbReference>
<name>A0A9P0QKT6_9ASCO</name>
<evidence type="ECO:0000256" key="8">
    <source>
        <dbReference type="SAM" id="MobiDB-lite"/>
    </source>
</evidence>
<protein>
    <submittedName>
        <fullName evidence="10">MAP kinase kinase Mkk2p/SSP33</fullName>
    </submittedName>
</protein>
<feature type="compositionally biased region" description="Low complexity" evidence="8">
    <location>
        <begin position="1"/>
        <end position="21"/>
    </location>
</feature>
<dbReference type="FunFam" id="3.30.200.20:FF:000040">
    <property type="entry name" value="Dual specificity mitogen-activated protein kinase kinase"/>
    <property type="match status" value="1"/>
</dbReference>
<feature type="compositionally biased region" description="Basic and acidic residues" evidence="8">
    <location>
        <begin position="457"/>
        <end position="466"/>
    </location>
</feature>
<dbReference type="InterPro" id="IPR050915">
    <property type="entry name" value="MAP_kinase_kinase"/>
</dbReference>
<evidence type="ECO:0000256" key="3">
    <source>
        <dbReference type="ARBA" id="ARBA00022741"/>
    </source>
</evidence>
<evidence type="ECO:0000313" key="11">
    <source>
        <dbReference type="Proteomes" id="UP000837801"/>
    </source>
</evidence>
<evidence type="ECO:0000256" key="2">
    <source>
        <dbReference type="ARBA" id="ARBA00022679"/>
    </source>
</evidence>
<dbReference type="Proteomes" id="UP000837801">
    <property type="component" value="Unassembled WGS sequence"/>
</dbReference>
<feature type="domain" description="Protein kinase" evidence="9">
    <location>
        <begin position="247"/>
        <end position="535"/>
    </location>
</feature>
<dbReference type="Gene3D" id="1.10.510.10">
    <property type="entry name" value="Transferase(Phosphotransferase) domain 1"/>
    <property type="match status" value="1"/>
</dbReference>
<dbReference type="Pfam" id="PF00069">
    <property type="entry name" value="Pkinase"/>
    <property type="match status" value="1"/>
</dbReference>
<organism evidence="10 11">
    <name type="scientific">[Candida] railenensis</name>
    <dbReference type="NCBI Taxonomy" id="45579"/>
    <lineage>
        <taxon>Eukaryota</taxon>
        <taxon>Fungi</taxon>
        <taxon>Dikarya</taxon>
        <taxon>Ascomycota</taxon>
        <taxon>Saccharomycotina</taxon>
        <taxon>Pichiomycetes</taxon>
        <taxon>Debaryomycetaceae</taxon>
        <taxon>Kurtzmaniella</taxon>
    </lineage>
</organism>
<dbReference type="AlphaFoldDB" id="A0A9P0QKT6"/>
<feature type="region of interest" description="Disordered" evidence="8">
    <location>
        <begin position="137"/>
        <end position="177"/>
    </location>
</feature>
<evidence type="ECO:0000256" key="7">
    <source>
        <dbReference type="PROSITE-ProRule" id="PRU10141"/>
    </source>
</evidence>
<keyword evidence="5 7" id="KW-0067">ATP-binding</keyword>
<keyword evidence="2" id="KW-0808">Transferase</keyword>
<evidence type="ECO:0000256" key="4">
    <source>
        <dbReference type="ARBA" id="ARBA00022777"/>
    </source>
</evidence>
<dbReference type="PANTHER" id="PTHR47448">
    <property type="entry name" value="DUAL SPECIFICITY MITOGEN-ACTIVATED PROTEIN KINASE KINASE DSOR1-LIKE PROTEIN"/>
    <property type="match status" value="1"/>
</dbReference>
<dbReference type="GO" id="GO:0000165">
    <property type="term" value="P:MAPK cascade"/>
    <property type="evidence" value="ECO:0007669"/>
    <property type="project" value="UniProtKB-ARBA"/>
</dbReference>
<evidence type="ECO:0000313" key="10">
    <source>
        <dbReference type="EMBL" id="CAH2350356.1"/>
    </source>
</evidence>
<dbReference type="InterPro" id="IPR008271">
    <property type="entry name" value="Ser/Thr_kinase_AS"/>
</dbReference>
<comment type="similarity">
    <text evidence="6">Belongs to the protein kinase superfamily. STE Ser/Thr protein kinase family. MAP kinase kinase subfamily.</text>
</comment>
<keyword evidence="11" id="KW-1185">Reference proteome</keyword>
<gene>
    <name evidence="10" type="ORF">CLIB1423_01S08262</name>
</gene>
<evidence type="ECO:0000259" key="9">
    <source>
        <dbReference type="PROSITE" id="PS50011"/>
    </source>
</evidence>
<feature type="region of interest" description="Disordered" evidence="8">
    <location>
        <begin position="1"/>
        <end position="48"/>
    </location>
</feature>
<dbReference type="GO" id="GO:0005524">
    <property type="term" value="F:ATP binding"/>
    <property type="evidence" value="ECO:0007669"/>
    <property type="project" value="UniProtKB-UniRule"/>
</dbReference>
<evidence type="ECO:0000256" key="5">
    <source>
        <dbReference type="ARBA" id="ARBA00022840"/>
    </source>
</evidence>
<dbReference type="PROSITE" id="PS50011">
    <property type="entry name" value="PROTEIN_KINASE_DOM"/>
    <property type="match status" value="1"/>
</dbReference>
<dbReference type="GO" id="GO:0004674">
    <property type="term" value="F:protein serine/threonine kinase activity"/>
    <property type="evidence" value="ECO:0007669"/>
    <property type="project" value="UniProtKB-KW"/>
</dbReference>
<feature type="binding site" evidence="7">
    <location>
        <position position="276"/>
    </location>
    <ligand>
        <name>ATP</name>
        <dbReference type="ChEBI" id="CHEBI:30616"/>
    </ligand>
</feature>
<proteinExistence type="inferred from homology"/>
<feature type="compositionally biased region" description="Polar residues" evidence="8">
    <location>
        <begin position="137"/>
        <end position="148"/>
    </location>
</feature>
<dbReference type="SMART" id="SM00220">
    <property type="entry name" value="S_TKc"/>
    <property type="match status" value="1"/>
</dbReference>
<dbReference type="PROSITE" id="PS00108">
    <property type="entry name" value="PROTEIN_KINASE_ST"/>
    <property type="match status" value="1"/>
</dbReference>
<dbReference type="PANTHER" id="PTHR47448:SF1">
    <property type="entry name" value="SERINE_THREONINE-PROTEIN KINASE STE7 HOMOLOG"/>
    <property type="match status" value="1"/>
</dbReference>
<keyword evidence="1" id="KW-0723">Serine/threonine-protein kinase</keyword>
<keyword evidence="3 7" id="KW-0547">Nucleotide-binding</keyword>
<dbReference type="InterPro" id="IPR000719">
    <property type="entry name" value="Prot_kinase_dom"/>
</dbReference>
<evidence type="ECO:0000256" key="1">
    <source>
        <dbReference type="ARBA" id="ARBA00022527"/>
    </source>
</evidence>
<evidence type="ECO:0000256" key="6">
    <source>
        <dbReference type="ARBA" id="ARBA00038035"/>
    </source>
</evidence>
<feature type="compositionally biased region" description="Low complexity" evidence="8">
    <location>
        <begin position="149"/>
        <end position="175"/>
    </location>
</feature>
<dbReference type="SUPFAM" id="SSF56112">
    <property type="entry name" value="Protein kinase-like (PK-like)"/>
    <property type="match status" value="1"/>
</dbReference>
<dbReference type="GO" id="GO:0004712">
    <property type="term" value="F:protein serine/threonine/tyrosine kinase activity"/>
    <property type="evidence" value="ECO:0007669"/>
    <property type="project" value="UniProtKB-ARBA"/>
</dbReference>
<feature type="region of interest" description="Disordered" evidence="8">
    <location>
        <begin position="446"/>
        <end position="472"/>
    </location>
</feature>